<dbReference type="OrthoDB" id="9813426at2"/>
<proteinExistence type="predicted"/>
<accession>A0A366FB60</accession>
<dbReference type="Pfam" id="PF09335">
    <property type="entry name" value="VTT_dom"/>
    <property type="match status" value="1"/>
</dbReference>
<evidence type="ECO:0000256" key="2">
    <source>
        <dbReference type="ARBA" id="ARBA00022475"/>
    </source>
</evidence>
<organism evidence="8 9">
    <name type="scientific">Roseiarcus fermentans</name>
    <dbReference type="NCBI Taxonomy" id="1473586"/>
    <lineage>
        <taxon>Bacteria</taxon>
        <taxon>Pseudomonadati</taxon>
        <taxon>Pseudomonadota</taxon>
        <taxon>Alphaproteobacteria</taxon>
        <taxon>Hyphomicrobiales</taxon>
        <taxon>Roseiarcaceae</taxon>
        <taxon>Roseiarcus</taxon>
    </lineage>
</organism>
<dbReference type="RefSeq" id="WP_113889978.1">
    <property type="nucleotide sequence ID" value="NZ_QNRK01000015.1"/>
</dbReference>
<evidence type="ECO:0000313" key="8">
    <source>
        <dbReference type="EMBL" id="RBP11914.1"/>
    </source>
</evidence>
<keyword evidence="4 6" id="KW-1133">Transmembrane helix</keyword>
<feature type="transmembrane region" description="Helical" evidence="6">
    <location>
        <begin position="138"/>
        <end position="159"/>
    </location>
</feature>
<gene>
    <name evidence="8" type="ORF">DFR50_11521</name>
</gene>
<feature type="transmembrane region" description="Helical" evidence="6">
    <location>
        <begin position="171"/>
        <end position="190"/>
    </location>
</feature>
<evidence type="ECO:0000256" key="3">
    <source>
        <dbReference type="ARBA" id="ARBA00022692"/>
    </source>
</evidence>
<evidence type="ECO:0000256" key="6">
    <source>
        <dbReference type="SAM" id="Phobius"/>
    </source>
</evidence>
<dbReference type="Proteomes" id="UP000253529">
    <property type="component" value="Unassembled WGS sequence"/>
</dbReference>
<evidence type="ECO:0000256" key="5">
    <source>
        <dbReference type="ARBA" id="ARBA00023136"/>
    </source>
</evidence>
<keyword evidence="3 6" id="KW-0812">Transmembrane</keyword>
<evidence type="ECO:0000313" key="9">
    <source>
        <dbReference type="Proteomes" id="UP000253529"/>
    </source>
</evidence>
<reference evidence="8 9" key="1">
    <citation type="submission" date="2018-06" db="EMBL/GenBank/DDBJ databases">
        <title>Genomic Encyclopedia of Type Strains, Phase IV (KMG-IV): sequencing the most valuable type-strain genomes for metagenomic binning, comparative biology and taxonomic classification.</title>
        <authorList>
            <person name="Goeker M."/>
        </authorList>
    </citation>
    <scope>NUCLEOTIDE SEQUENCE [LARGE SCALE GENOMIC DNA]</scope>
    <source>
        <strain evidence="8 9">DSM 24875</strain>
    </source>
</reference>
<protein>
    <submittedName>
        <fullName evidence="8">Membrane protein DedA with SNARE-associated domain</fullName>
    </submittedName>
</protein>
<feature type="transmembrane region" description="Helical" evidence="6">
    <location>
        <begin position="7"/>
        <end position="25"/>
    </location>
</feature>
<evidence type="ECO:0000256" key="1">
    <source>
        <dbReference type="ARBA" id="ARBA00004651"/>
    </source>
</evidence>
<dbReference type="EMBL" id="QNRK01000015">
    <property type="protein sequence ID" value="RBP11914.1"/>
    <property type="molecule type" value="Genomic_DNA"/>
</dbReference>
<feature type="transmembrane region" description="Helical" evidence="6">
    <location>
        <begin position="110"/>
        <end position="131"/>
    </location>
</feature>
<evidence type="ECO:0000259" key="7">
    <source>
        <dbReference type="Pfam" id="PF09335"/>
    </source>
</evidence>
<comment type="subcellular location">
    <subcellularLocation>
        <location evidence="1">Cell membrane</location>
        <topology evidence="1">Multi-pass membrane protein</topology>
    </subcellularLocation>
</comment>
<feature type="domain" description="VTT" evidence="7">
    <location>
        <begin position="33"/>
        <end position="153"/>
    </location>
</feature>
<keyword evidence="5 6" id="KW-0472">Membrane</keyword>
<dbReference type="InterPro" id="IPR051311">
    <property type="entry name" value="DedA_domain"/>
</dbReference>
<dbReference type="InterPro" id="IPR032816">
    <property type="entry name" value="VTT_dom"/>
</dbReference>
<comment type="caution">
    <text evidence="8">The sequence shown here is derived from an EMBL/GenBank/DDBJ whole genome shotgun (WGS) entry which is preliminary data.</text>
</comment>
<dbReference type="AlphaFoldDB" id="A0A366FB60"/>
<evidence type="ECO:0000256" key="4">
    <source>
        <dbReference type="ARBA" id="ARBA00022989"/>
    </source>
</evidence>
<dbReference type="PANTHER" id="PTHR42709">
    <property type="entry name" value="ALKALINE PHOSPHATASE LIKE PROTEIN"/>
    <property type="match status" value="1"/>
</dbReference>
<dbReference type="GO" id="GO:0005886">
    <property type="term" value="C:plasma membrane"/>
    <property type="evidence" value="ECO:0007669"/>
    <property type="project" value="UniProtKB-SubCell"/>
</dbReference>
<dbReference type="PANTHER" id="PTHR42709:SF6">
    <property type="entry name" value="UNDECAPRENYL PHOSPHATE TRANSPORTER A"/>
    <property type="match status" value="1"/>
</dbReference>
<sequence length="217" mass="23566">MDVFHTLQAYLASYGYLAVFVIVGLESAGVPMPGETVLVAAAILAGQGKMQIVGVVGAAAGGAILGDNCGYWIGREFGFPIAYRWGGWVRLDERRLKLGQYLFLRHGGKIVFFGRFVAFLRAFAAFLAGVNHFDWERFFLCNAAGGLVWASIFGAGGFWLGRAFEAYAKPVGLAALAAAVVAFVVGGRFVRHHERQLEDEAERAFPGPLVRPKPPRR</sequence>
<keyword evidence="9" id="KW-1185">Reference proteome</keyword>
<name>A0A366FB60_9HYPH</name>
<keyword evidence="2" id="KW-1003">Cell membrane</keyword>